<sequence length="230" mass="26406">MNDNDDYSPFEQLQRLIKELNDSLSPIYNDSLKGTMSAINTINQAALRNNQLIVSQAFPNLTDYLKESIQPTANLVQEMTAISNAINENIRWTIPNYSELFKEIKLLSIKQPLESINITLQSIDTINNSFISNKNTIYNQSQFDPSDYPDKPIKDEIKPYNSQSFGKELKKRMYNLSHNMIAPFSDKTEMSKWIVYFALEQVMTSKDVPIQAKTVIIIIIAFYLSSDKSK</sequence>
<comment type="caution">
    <text evidence="1">The sequence shown here is derived from an EMBL/GenBank/DDBJ whole genome shotgun (WGS) entry which is preliminary data.</text>
</comment>
<gene>
    <name evidence="1" type="ORF">LMG9449_0511</name>
</gene>
<accession>A0A0V8E675</accession>
<protein>
    <submittedName>
        <fullName evidence="1">Uncharacterized protein</fullName>
    </submittedName>
</protein>
<dbReference type="PATRIC" id="fig|1360.109.peg.1856"/>
<dbReference type="RefSeq" id="WP_058224596.1">
    <property type="nucleotide sequence ID" value="NZ_LKLS01000044.1"/>
</dbReference>
<organism evidence="1 2">
    <name type="scientific">Lactococcus lactis subsp. lactis</name>
    <name type="common">Streptococcus lactis</name>
    <dbReference type="NCBI Taxonomy" id="1360"/>
    <lineage>
        <taxon>Bacteria</taxon>
        <taxon>Bacillati</taxon>
        <taxon>Bacillota</taxon>
        <taxon>Bacilli</taxon>
        <taxon>Lactobacillales</taxon>
        <taxon>Streptococcaceae</taxon>
        <taxon>Lactococcus</taxon>
    </lineage>
</organism>
<dbReference type="EMBL" id="LKLS01000044">
    <property type="protein sequence ID" value="KSU21227.1"/>
    <property type="molecule type" value="Genomic_DNA"/>
</dbReference>
<proteinExistence type="predicted"/>
<reference evidence="2" key="1">
    <citation type="submission" date="2015-10" db="EMBL/GenBank/DDBJ databases">
        <title>Draft Genome Sequences of 11 Lactococcus lactis subspecies cremoris strains.</title>
        <authorList>
            <person name="Wels M."/>
            <person name="Backus L."/>
            <person name="Boekhorst J."/>
            <person name="Dijkstra A."/>
            <person name="Beerthuizen M."/>
            <person name="Kelly W."/>
            <person name="Siezen R."/>
            <person name="Bachmann H."/>
            <person name="Van Hijum S."/>
        </authorList>
    </citation>
    <scope>NUCLEOTIDE SEQUENCE [LARGE SCALE GENOMIC DNA]</scope>
    <source>
        <strain evidence="2">LMG9449</strain>
    </source>
</reference>
<dbReference type="AlphaFoldDB" id="A0A0V8E675"/>
<dbReference type="Proteomes" id="UP000053612">
    <property type="component" value="Unassembled WGS sequence"/>
</dbReference>
<name>A0A0V8E675_LACLL</name>
<evidence type="ECO:0000313" key="2">
    <source>
        <dbReference type="Proteomes" id="UP000053612"/>
    </source>
</evidence>
<evidence type="ECO:0000313" key="1">
    <source>
        <dbReference type="EMBL" id="KSU21227.1"/>
    </source>
</evidence>